<feature type="non-terminal residue" evidence="1">
    <location>
        <position position="275"/>
    </location>
</feature>
<sequence>DITGSAVYATRSLVIGTEIPGSVHGFDVSPDGTAMVVGGQWGNTPANNDTNRFTSAGTGAVVGGWAATFDGTPTYIENYANIGKTQSVVSTGSPGATEVSGLSTAQLTAEANYTGWDFTDTWEIDEGVSPATVQEQTPYLDNIKSNTGTCEDYMIIWNRPYGGSTNHGFAAVPQPVQWEYTGAYVERHNGSTWVDKTFYPPEANHASVIGPNSYRLTTLWENTTRGIIRRPSEIIHTDGLATPIGRPMAVDSFNSTVGSSTISSNVVITIQNPRK</sequence>
<proteinExistence type="predicted"/>
<dbReference type="AlphaFoldDB" id="X0TDV7"/>
<protein>
    <submittedName>
        <fullName evidence="1">Uncharacterized protein</fullName>
    </submittedName>
</protein>
<feature type="non-terminal residue" evidence="1">
    <location>
        <position position="1"/>
    </location>
</feature>
<gene>
    <name evidence="1" type="ORF">S01H1_30746</name>
</gene>
<evidence type="ECO:0000313" key="1">
    <source>
        <dbReference type="EMBL" id="GAF86367.1"/>
    </source>
</evidence>
<name>X0TDV7_9ZZZZ</name>
<comment type="caution">
    <text evidence="1">The sequence shown here is derived from an EMBL/GenBank/DDBJ whole genome shotgun (WGS) entry which is preliminary data.</text>
</comment>
<reference evidence="1" key="1">
    <citation type="journal article" date="2014" name="Front. Microbiol.">
        <title>High frequency of phylogenetically diverse reductive dehalogenase-homologous genes in deep subseafloor sedimentary metagenomes.</title>
        <authorList>
            <person name="Kawai M."/>
            <person name="Futagami T."/>
            <person name="Toyoda A."/>
            <person name="Takaki Y."/>
            <person name="Nishi S."/>
            <person name="Hori S."/>
            <person name="Arai W."/>
            <person name="Tsubouchi T."/>
            <person name="Morono Y."/>
            <person name="Uchiyama I."/>
            <person name="Ito T."/>
            <person name="Fujiyama A."/>
            <person name="Inagaki F."/>
            <person name="Takami H."/>
        </authorList>
    </citation>
    <scope>NUCLEOTIDE SEQUENCE</scope>
    <source>
        <strain evidence="1">Expedition CK06-06</strain>
    </source>
</reference>
<accession>X0TDV7</accession>
<organism evidence="1">
    <name type="scientific">marine sediment metagenome</name>
    <dbReference type="NCBI Taxonomy" id="412755"/>
    <lineage>
        <taxon>unclassified sequences</taxon>
        <taxon>metagenomes</taxon>
        <taxon>ecological metagenomes</taxon>
    </lineage>
</organism>
<dbReference type="EMBL" id="BARS01018940">
    <property type="protein sequence ID" value="GAF86367.1"/>
    <property type="molecule type" value="Genomic_DNA"/>
</dbReference>